<dbReference type="Proteomes" id="UP001152747">
    <property type="component" value="Unassembled WGS sequence"/>
</dbReference>
<evidence type="ECO:0000256" key="10">
    <source>
        <dbReference type="ARBA" id="ARBA00023170"/>
    </source>
</evidence>
<evidence type="ECO:0000256" key="4">
    <source>
        <dbReference type="ARBA" id="ARBA00022606"/>
    </source>
</evidence>
<feature type="transmembrane region" description="Helical" evidence="19">
    <location>
        <begin position="55"/>
        <end position="81"/>
    </location>
</feature>
<comment type="similarity">
    <text evidence="14">Belongs to the nematode receptor-like protein str family.</text>
</comment>
<organism evidence="20 21">
    <name type="scientific">Caenorhabditis angaria</name>
    <dbReference type="NCBI Taxonomy" id="860376"/>
    <lineage>
        <taxon>Eukaryota</taxon>
        <taxon>Metazoa</taxon>
        <taxon>Ecdysozoa</taxon>
        <taxon>Nematoda</taxon>
        <taxon>Chromadorea</taxon>
        <taxon>Rhabditida</taxon>
        <taxon>Rhabditina</taxon>
        <taxon>Rhabditomorpha</taxon>
        <taxon>Rhabditoidea</taxon>
        <taxon>Rhabditidae</taxon>
        <taxon>Peloderinae</taxon>
        <taxon>Caenorhabditis</taxon>
    </lineage>
</organism>
<dbReference type="GO" id="GO:0060170">
    <property type="term" value="C:ciliary membrane"/>
    <property type="evidence" value="ECO:0007669"/>
    <property type="project" value="UniProtKB-SubCell"/>
</dbReference>
<evidence type="ECO:0000256" key="8">
    <source>
        <dbReference type="ARBA" id="ARBA00023069"/>
    </source>
</evidence>
<dbReference type="GO" id="GO:0042048">
    <property type="term" value="P:olfactory behavior"/>
    <property type="evidence" value="ECO:0007669"/>
    <property type="project" value="TreeGrafter"/>
</dbReference>
<evidence type="ECO:0000256" key="5">
    <source>
        <dbReference type="ARBA" id="ARBA00022692"/>
    </source>
</evidence>
<evidence type="ECO:0000256" key="17">
    <source>
        <dbReference type="ARBA" id="ARBA00078653"/>
    </source>
</evidence>
<keyword evidence="4" id="KW-0716">Sensory transduction</keyword>
<evidence type="ECO:0000256" key="7">
    <source>
        <dbReference type="ARBA" id="ARBA00022989"/>
    </source>
</evidence>
<comment type="function">
    <text evidence="13">An odorant receptor which affects chemotaxis to the volatile odorant diacetyl. Specifies AWA neuronal cell fate via the odr-7 pathway.</text>
</comment>
<keyword evidence="3" id="KW-0145">Chemotaxis</keyword>
<evidence type="ECO:0000256" key="9">
    <source>
        <dbReference type="ARBA" id="ARBA00023136"/>
    </source>
</evidence>
<evidence type="ECO:0000256" key="11">
    <source>
        <dbReference type="ARBA" id="ARBA00023180"/>
    </source>
</evidence>
<evidence type="ECO:0000256" key="3">
    <source>
        <dbReference type="ARBA" id="ARBA00022500"/>
    </source>
</evidence>
<feature type="transmembrane region" description="Helical" evidence="19">
    <location>
        <begin position="255"/>
        <end position="280"/>
    </location>
</feature>
<keyword evidence="21" id="KW-1185">Reference proteome</keyword>
<dbReference type="GO" id="GO:0038022">
    <property type="term" value="F:G protein-coupled olfactory receptor activity"/>
    <property type="evidence" value="ECO:0007669"/>
    <property type="project" value="TreeGrafter"/>
</dbReference>
<keyword evidence="10" id="KW-0675">Receptor</keyword>
<sequence>MSNMKSRKYVEFLQLFSTGTSVFLNTVLMILIITKSPKRLGSYKYLMMYISVYELVYSVLDFLISPFLFAHGSIFLVVVSINDNFLTTDRQLLLYLNSIWCGFFGAFMGVFALQFIYRYFVITGSIKIKSFNDYRLVFWMSIPVITGLIWGTVVYVLIGPTKQVDEAVKNIFLTEFDKKIEDIVYIGPYLYQKQFDGSVKIDISALFAMVVMSIIVLFSISFVVFSAIKCFIQLNVYVRVNKSLSQSHHSFQMQLFYALIVQTLIPLILMHLPVLILDIITLLDFDIGHSSVLMRIAAAIFPALDPLPVMLIIKDYRCTIFSIVTTRVVSVQKKSKPNIRI</sequence>
<evidence type="ECO:0000256" key="12">
    <source>
        <dbReference type="ARBA" id="ARBA00023273"/>
    </source>
</evidence>
<keyword evidence="5 19" id="KW-0812">Transmembrane</keyword>
<keyword evidence="8" id="KW-0969">Cilium</keyword>
<dbReference type="PANTHER" id="PTHR22943">
    <property type="entry name" value="7-TRANSMEMBRANE DOMAIN RECEPTOR C.ELEGANS"/>
    <property type="match status" value="1"/>
</dbReference>
<feature type="transmembrane region" description="Helical" evidence="19">
    <location>
        <begin position="12"/>
        <end position="34"/>
    </location>
</feature>
<dbReference type="PANTHER" id="PTHR22943:SF248">
    <property type="entry name" value="SEVEN TM RECEPTOR"/>
    <property type="match status" value="1"/>
</dbReference>
<dbReference type="SUPFAM" id="SSF81321">
    <property type="entry name" value="Family A G protein-coupled receptor-like"/>
    <property type="match status" value="1"/>
</dbReference>
<keyword evidence="11" id="KW-0325">Glycoprotein</keyword>
<evidence type="ECO:0000256" key="18">
    <source>
        <dbReference type="ARBA" id="ARBA00082489"/>
    </source>
</evidence>
<dbReference type="EMBL" id="CANHGI010000005">
    <property type="protein sequence ID" value="CAI5453415.1"/>
    <property type="molecule type" value="Genomic_DNA"/>
</dbReference>
<protein>
    <recommendedName>
        <fullName evidence="16">Serpentine receptor class r-10</fullName>
    </recommendedName>
    <alternativeName>
        <fullName evidence="17">Odorant response abnormal protein 10</fullName>
    </alternativeName>
    <alternativeName>
        <fullName evidence="18">Olfactory receptor 10</fullName>
    </alternativeName>
</protein>
<dbReference type="OrthoDB" id="2101615at2759"/>
<dbReference type="Pfam" id="PF10326">
    <property type="entry name" value="7TM_GPCR_Str"/>
    <property type="match status" value="1"/>
</dbReference>
<keyword evidence="12" id="KW-0966">Cell projection</keyword>
<reference evidence="20" key="1">
    <citation type="submission" date="2022-11" db="EMBL/GenBank/DDBJ databases">
        <authorList>
            <person name="Kikuchi T."/>
        </authorList>
    </citation>
    <scope>NUCLEOTIDE SEQUENCE</scope>
    <source>
        <strain evidence="20">PS1010</strain>
    </source>
</reference>
<proteinExistence type="inferred from homology"/>
<comment type="caution">
    <text evidence="20">The sequence shown here is derived from an EMBL/GenBank/DDBJ whole genome shotgun (WGS) entry which is preliminary data.</text>
</comment>
<dbReference type="AlphaFoldDB" id="A0A9P1N6W7"/>
<evidence type="ECO:0000256" key="16">
    <source>
        <dbReference type="ARBA" id="ARBA00067967"/>
    </source>
</evidence>
<dbReference type="FunFam" id="1.20.1070.10:FF:000128">
    <property type="entry name" value="Seven TM Receptor"/>
    <property type="match status" value="1"/>
</dbReference>
<evidence type="ECO:0000256" key="6">
    <source>
        <dbReference type="ARBA" id="ARBA00022725"/>
    </source>
</evidence>
<accession>A0A9P1N6W7</accession>
<keyword evidence="2" id="KW-1003">Cell membrane</keyword>
<evidence type="ECO:0000313" key="21">
    <source>
        <dbReference type="Proteomes" id="UP001152747"/>
    </source>
</evidence>
<evidence type="ECO:0000256" key="19">
    <source>
        <dbReference type="SAM" id="Phobius"/>
    </source>
</evidence>
<dbReference type="GO" id="GO:0006935">
    <property type="term" value="P:chemotaxis"/>
    <property type="evidence" value="ECO:0007669"/>
    <property type="project" value="UniProtKB-KW"/>
</dbReference>
<comment type="subcellular location">
    <subcellularLocation>
        <location evidence="1">Cell projection</location>
        <location evidence="1">Cilium membrane</location>
        <topology evidence="1">Multi-pass membrane protein</topology>
    </subcellularLocation>
</comment>
<evidence type="ECO:0000256" key="13">
    <source>
        <dbReference type="ARBA" id="ARBA00054965"/>
    </source>
</evidence>
<feature type="transmembrane region" description="Helical" evidence="19">
    <location>
        <begin position="205"/>
        <end position="234"/>
    </location>
</feature>
<feature type="transmembrane region" description="Helical" evidence="19">
    <location>
        <begin position="292"/>
        <end position="313"/>
    </location>
</feature>
<keyword evidence="6" id="KW-0552">Olfaction</keyword>
<evidence type="ECO:0000256" key="15">
    <source>
        <dbReference type="ARBA" id="ARBA00064300"/>
    </source>
</evidence>
<keyword evidence="7 19" id="KW-1133">Transmembrane helix</keyword>
<gene>
    <name evidence="20" type="ORF">CAMP_LOCUS16052</name>
</gene>
<feature type="transmembrane region" description="Helical" evidence="19">
    <location>
        <begin position="93"/>
        <end position="116"/>
    </location>
</feature>
<dbReference type="InterPro" id="IPR019428">
    <property type="entry name" value="7TM_GPCR_serpentine_rcpt_Str"/>
</dbReference>
<evidence type="ECO:0000256" key="14">
    <source>
        <dbReference type="ARBA" id="ARBA00061678"/>
    </source>
</evidence>
<feature type="transmembrane region" description="Helical" evidence="19">
    <location>
        <begin position="136"/>
        <end position="158"/>
    </location>
</feature>
<comment type="subunit">
    <text evidence="15">Interacts with odr-4.</text>
</comment>
<evidence type="ECO:0000256" key="1">
    <source>
        <dbReference type="ARBA" id="ARBA00004272"/>
    </source>
</evidence>
<keyword evidence="9 19" id="KW-0472">Membrane</keyword>
<evidence type="ECO:0000313" key="20">
    <source>
        <dbReference type="EMBL" id="CAI5453415.1"/>
    </source>
</evidence>
<name>A0A9P1N6W7_9PELO</name>
<evidence type="ECO:0000256" key="2">
    <source>
        <dbReference type="ARBA" id="ARBA00022475"/>
    </source>
</evidence>